<organism evidence="4 5">
    <name type="scientific">Streptomyces glaucosporus</name>
    <dbReference type="NCBI Taxonomy" id="284044"/>
    <lineage>
        <taxon>Bacteria</taxon>
        <taxon>Bacillati</taxon>
        <taxon>Actinomycetota</taxon>
        <taxon>Actinomycetes</taxon>
        <taxon>Kitasatosporales</taxon>
        <taxon>Streptomycetaceae</taxon>
        <taxon>Streptomyces</taxon>
    </lineage>
</organism>
<reference evidence="5" key="1">
    <citation type="journal article" date="2019" name="Int. J. Syst. Evol. Microbiol.">
        <title>The Global Catalogue of Microorganisms (GCM) 10K type strain sequencing project: providing services to taxonomists for standard genome sequencing and annotation.</title>
        <authorList>
            <consortium name="The Broad Institute Genomics Platform"/>
            <consortium name="The Broad Institute Genome Sequencing Center for Infectious Disease"/>
            <person name="Wu L."/>
            <person name="Ma J."/>
        </authorList>
    </citation>
    <scope>NUCLEOTIDE SEQUENCE [LARGE SCALE GENOMIC DNA]</scope>
    <source>
        <strain evidence="5">JCM 6921</strain>
    </source>
</reference>
<protein>
    <submittedName>
        <fullName evidence="4">PP2C family protein-serine/threonine phosphatase</fullName>
    </submittedName>
</protein>
<name>A0ABP5V8I0_9ACTN</name>
<dbReference type="PANTHER" id="PTHR43156:SF2">
    <property type="entry name" value="STAGE II SPORULATION PROTEIN E"/>
    <property type="match status" value="1"/>
</dbReference>
<dbReference type="Gene3D" id="3.60.40.10">
    <property type="entry name" value="PPM-type phosphatase domain"/>
    <property type="match status" value="1"/>
</dbReference>
<proteinExistence type="predicted"/>
<evidence type="ECO:0000313" key="4">
    <source>
        <dbReference type="EMBL" id="GAA2396426.1"/>
    </source>
</evidence>
<keyword evidence="1" id="KW-0378">Hydrolase</keyword>
<dbReference type="Gene3D" id="3.30.450.40">
    <property type="match status" value="1"/>
</dbReference>
<evidence type="ECO:0000313" key="5">
    <source>
        <dbReference type="Proteomes" id="UP001500058"/>
    </source>
</evidence>
<evidence type="ECO:0000259" key="3">
    <source>
        <dbReference type="PROSITE" id="PS51746"/>
    </source>
</evidence>
<feature type="domain" description="PPM-type phosphatase" evidence="3">
    <location>
        <begin position="186"/>
        <end position="391"/>
    </location>
</feature>
<evidence type="ECO:0000256" key="2">
    <source>
        <dbReference type="SAM" id="MobiDB-lite"/>
    </source>
</evidence>
<dbReference type="PANTHER" id="PTHR43156">
    <property type="entry name" value="STAGE II SPORULATION PROTEIN E-RELATED"/>
    <property type="match status" value="1"/>
</dbReference>
<dbReference type="InterPro" id="IPR001932">
    <property type="entry name" value="PPM-type_phosphatase-like_dom"/>
</dbReference>
<evidence type="ECO:0000256" key="1">
    <source>
        <dbReference type="ARBA" id="ARBA00022801"/>
    </source>
</evidence>
<keyword evidence="5" id="KW-1185">Reference proteome</keyword>
<accession>A0ABP5V8I0</accession>
<dbReference type="SUPFAM" id="SSF81606">
    <property type="entry name" value="PP2C-like"/>
    <property type="match status" value="1"/>
</dbReference>
<dbReference type="SMART" id="SM00331">
    <property type="entry name" value="PP2C_SIG"/>
    <property type="match status" value="1"/>
</dbReference>
<gene>
    <name evidence="4" type="ORF">GCM10010420_22670</name>
</gene>
<dbReference type="Pfam" id="PF07228">
    <property type="entry name" value="SpoIIE"/>
    <property type="match status" value="1"/>
</dbReference>
<dbReference type="SUPFAM" id="SSF55781">
    <property type="entry name" value="GAF domain-like"/>
    <property type="match status" value="1"/>
</dbReference>
<dbReference type="InterPro" id="IPR036457">
    <property type="entry name" value="PPM-type-like_dom_sf"/>
</dbReference>
<dbReference type="PROSITE" id="PS51746">
    <property type="entry name" value="PPM_2"/>
    <property type="match status" value="1"/>
</dbReference>
<comment type="caution">
    <text evidence="4">The sequence shown here is derived from an EMBL/GenBank/DDBJ whole genome shotgun (WGS) entry which is preliminary data.</text>
</comment>
<dbReference type="EMBL" id="BAAATJ010000008">
    <property type="protein sequence ID" value="GAA2396426.1"/>
    <property type="molecule type" value="Genomic_DNA"/>
</dbReference>
<feature type="region of interest" description="Disordered" evidence="2">
    <location>
        <begin position="408"/>
        <end position="446"/>
    </location>
</feature>
<sequence length="446" mass="47270">MMAVGYGTERSTHTGILAAAEAASPVASVDVVAHELRRRFGATSVSFLITDMTGQAVVRLSTAGEVGTTESAERVGLSGTVYGDVIRTQRLRLADAVDGDGGQRVIAPVTNRGDPIGLLEVRVPGGPSTRTLREISRAAHTLAYIVIANRRFTDLYQWGRRTSPVSLAAEIQHNLLPSSLSCEAAQFAVAGALEPAGNVGGDTFDYALEREVLHLSVTDAMGHDVKAALIASLLVGALRGARRERCELAEQARRAHRAMLDHSDGALATGLLLRVGLGDGRVELVNAGHPWPLLLRDGGVREVRLAVDLPFGVRFPHGYRVQRLGLRPGDRLVILTDGMLDHRSEIAHLFPLIAGTGGLHPREAAQVLTTAVLEAHRGDLRDDATVMCMDWYGPGAMRLNADTGASLTQASPAALPSHRHRMRLPASGADGAPGDRGRADGATGKS</sequence>
<dbReference type="InterPro" id="IPR029016">
    <property type="entry name" value="GAF-like_dom_sf"/>
</dbReference>
<dbReference type="Proteomes" id="UP001500058">
    <property type="component" value="Unassembled WGS sequence"/>
</dbReference>
<dbReference type="InterPro" id="IPR052016">
    <property type="entry name" value="Bact_Sigma-Reg"/>
</dbReference>